<evidence type="ECO:0000256" key="8">
    <source>
        <dbReference type="RuleBase" id="RU362081"/>
    </source>
</evidence>
<gene>
    <name evidence="11" type="ORF">SAMN04488059_13011</name>
    <name evidence="10" type="ORF">WH91_12170</name>
</gene>
<dbReference type="Gene3D" id="3.40.1110.10">
    <property type="entry name" value="Calcium-transporting ATPase, cytoplasmic domain N"/>
    <property type="match status" value="1"/>
</dbReference>
<dbReference type="PROSITE" id="PS00154">
    <property type="entry name" value="ATPASE_E1_E2"/>
    <property type="match status" value="1"/>
</dbReference>
<evidence type="ECO:0000259" key="9">
    <source>
        <dbReference type="Pfam" id="PF00122"/>
    </source>
</evidence>
<evidence type="ECO:0000256" key="6">
    <source>
        <dbReference type="ARBA" id="ARBA00039097"/>
    </source>
</evidence>
<keyword evidence="8" id="KW-0547">Nucleotide-binding</keyword>
<keyword evidence="8" id="KW-1003">Cell membrane</keyword>
<dbReference type="GO" id="GO:0005886">
    <property type="term" value="C:plasma membrane"/>
    <property type="evidence" value="ECO:0007669"/>
    <property type="project" value="UniProtKB-SubCell"/>
</dbReference>
<feature type="transmembrane region" description="Helical" evidence="8">
    <location>
        <begin position="235"/>
        <end position="254"/>
    </location>
</feature>
<dbReference type="GO" id="GO:0015086">
    <property type="term" value="F:cadmium ion transmembrane transporter activity"/>
    <property type="evidence" value="ECO:0007669"/>
    <property type="project" value="TreeGrafter"/>
</dbReference>
<dbReference type="EC" id="7.2.2.12" evidence="6"/>
<accession>A0A0F5PVR2</accession>
<dbReference type="SUPFAM" id="SSF56784">
    <property type="entry name" value="HAD-like"/>
    <property type="match status" value="1"/>
</dbReference>
<comment type="catalytic activity">
    <reaction evidence="7">
        <text>Zn(2+)(in) + ATP + H2O = Zn(2+)(out) + ADP + phosphate + H(+)</text>
        <dbReference type="Rhea" id="RHEA:20621"/>
        <dbReference type="ChEBI" id="CHEBI:15377"/>
        <dbReference type="ChEBI" id="CHEBI:15378"/>
        <dbReference type="ChEBI" id="CHEBI:29105"/>
        <dbReference type="ChEBI" id="CHEBI:30616"/>
        <dbReference type="ChEBI" id="CHEBI:43474"/>
        <dbReference type="ChEBI" id="CHEBI:456216"/>
        <dbReference type="EC" id="7.2.2.12"/>
    </reaction>
</comment>
<dbReference type="InterPro" id="IPR001757">
    <property type="entry name" value="P_typ_ATPase"/>
</dbReference>
<protein>
    <recommendedName>
        <fullName evidence="6">P-type Zn(2+) transporter</fullName>
        <ecNumber evidence="6">7.2.2.12</ecNumber>
    </recommendedName>
</protein>
<dbReference type="AlphaFoldDB" id="A0A0F5PVR2"/>
<evidence type="ECO:0000256" key="1">
    <source>
        <dbReference type="ARBA" id="ARBA00004370"/>
    </source>
</evidence>
<evidence type="ECO:0000256" key="2">
    <source>
        <dbReference type="ARBA" id="ARBA00006024"/>
    </source>
</evidence>
<dbReference type="InterPro" id="IPR018303">
    <property type="entry name" value="ATPase_P-typ_P_site"/>
</dbReference>
<feature type="transmembrane region" description="Helical" evidence="8">
    <location>
        <begin position="12"/>
        <end position="33"/>
    </location>
</feature>
<comment type="similarity">
    <text evidence="2 8">Belongs to the cation transport ATPase (P-type) (TC 3.A.3) family. Type IB subfamily.</text>
</comment>
<dbReference type="InterPro" id="IPR027256">
    <property type="entry name" value="P-typ_ATPase_IB"/>
</dbReference>
<reference evidence="10 12" key="1">
    <citation type="submission" date="2015-03" db="EMBL/GenBank/DDBJ databases">
        <authorList>
            <person name="Lepp D."/>
            <person name="Hassan Y.I."/>
            <person name="Li X.-Z."/>
            <person name="Zhou T."/>
        </authorList>
    </citation>
    <scope>NUCLEOTIDE SEQUENCE [LARGE SCALE GENOMIC DNA]</scope>
    <source>
        <strain evidence="10 12">Cr7-05</strain>
    </source>
</reference>
<dbReference type="InterPro" id="IPR051014">
    <property type="entry name" value="Cation_Transport_ATPase_IB"/>
</dbReference>
<evidence type="ECO:0000256" key="5">
    <source>
        <dbReference type="ARBA" id="ARBA00023136"/>
    </source>
</evidence>
<dbReference type="OrthoDB" id="7762541at2"/>
<dbReference type="RefSeq" id="WP_046171277.1">
    <property type="nucleotide sequence ID" value="NZ_FOMB01000030.1"/>
</dbReference>
<feature type="transmembrane region" description="Helical" evidence="8">
    <location>
        <begin position="39"/>
        <end position="58"/>
    </location>
</feature>
<dbReference type="SUPFAM" id="SSF81653">
    <property type="entry name" value="Calcium ATPase, transduction domain A"/>
    <property type="match status" value="1"/>
</dbReference>
<dbReference type="Proteomes" id="UP000182258">
    <property type="component" value="Unassembled WGS sequence"/>
</dbReference>
<comment type="subcellular location">
    <subcellularLocation>
        <location evidence="8">Cell membrane</location>
    </subcellularLocation>
    <subcellularLocation>
        <location evidence="1">Membrane</location>
    </subcellularLocation>
</comment>
<evidence type="ECO:0000313" key="10">
    <source>
        <dbReference type="EMBL" id="KKC32777.1"/>
    </source>
</evidence>
<keyword evidence="3 8" id="KW-0812">Transmembrane</keyword>
<keyword evidence="8" id="KW-0067">ATP-binding</keyword>
<dbReference type="Proteomes" id="UP000033519">
    <property type="component" value="Unassembled WGS sequence"/>
</dbReference>
<keyword evidence="5 8" id="KW-0472">Membrane</keyword>
<dbReference type="SUPFAM" id="SSF81665">
    <property type="entry name" value="Calcium ATPase, transmembrane domain M"/>
    <property type="match status" value="1"/>
</dbReference>
<dbReference type="EMBL" id="LAPV01000128">
    <property type="protein sequence ID" value="KKC32777.1"/>
    <property type="molecule type" value="Genomic_DNA"/>
</dbReference>
<dbReference type="InterPro" id="IPR023298">
    <property type="entry name" value="ATPase_P-typ_TM_dom_sf"/>
</dbReference>
<dbReference type="PRINTS" id="PR00119">
    <property type="entry name" value="CATATPASE"/>
</dbReference>
<reference evidence="11 13" key="2">
    <citation type="submission" date="2016-10" db="EMBL/GenBank/DDBJ databases">
        <authorList>
            <person name="de Groot N.N."/>
        </authorList>
    </citation>
    <scope>NUCLEOTIDE SEQUENCE [LARGE SCALE GENOMIC DNA]</scope>
    <source>
        <strain evidence="11 13">CGMCC 1.10210</strain>
    </source>
</reference>
<dbReference type="GO" id="GO:0016887">
    <property type="term" value="F:ATP hydrolysis activity"/>
    <property type="evidence" value="ECO:0007669"/>
    <property type="project" value="InterPro"/>
</dbReference>
<keyword evidence="8" id="KW-0479">Metal-binding</keyword>
<dbReference type="InterPro" id="IPR059000">
    <property type="entry name" value="ATPase_P-type_domA"/>
</dbReference>
<dbReference type="PATRIC" id="fig|728005.3.peg.590"/>
<evidence type="ECO:0000313" key="12">
    <source>
        <dbReference type="Proteomes" id="UP000033519"/>
    </source>
</evidence>
<dbReference type="Gene3D" id="3.40.50.1000">
    <property type="entry name" value="HAD superfamily/HAD-like"/>
    <property type="match status" value="1"/>
</dbReference>
<sequence length="612" mass="61801">MWRAATFAKSHYDAILLCIALLGLAVGTALYFAGAPAASLAWSAGTVPVLIGLLVQIARSLRHGDVGLDIVAALSMSAALAFGEPLAGNVVALMYAGGQLLETFAAGRARQEMTALLGKVARTAMRYAGTTLSEVAIAELVPGDRLLIRQGEVLPVDGRVASGRAKLDMSALTGESLPTEVAAGDEALSGSTLIGAPFELIATRPAAESTYAGIVRLVEAAQNSKAPMARLADRYAVAFLVLTVSLAGTAWALTMDPLRALAVLVVATPCPLILAVPVAIISGMSRTARIGVLVKNGGMLEALARIKTAVFDKTGTLTGGHAAVAAIHVAAGFAELDILRLAASVDQASNHVVAEALLLAARDRKLALSPPTNALETPGEGITGIVDGSTVALGGVEYASKALAQGGFAVLSSAAPPGAMTVAVAIDGVAAGLIVLEDRVRADARQSINAFRAAGIERIVLASGDRSDIASTIGTSLGVDLALGQLTPADKVVVVRREAANGPVMMVGDGVNDAPALAAADVGVAMGARGAAASSEASGVVLLVDALAPLAKAIVIAKRTRSIALQSIFVGLGLSITAMIAAAFGLLPPVQGALLQEIIDVAVILNALRALR</sequence>
<dbReference type="PANTHER" id="PTHR48085:SF5">
    <property type="entry name" value="CADMIUM_ZINC-TRANSPORTING ATPASE HMA4-RELATED"/>
    <property type="match status" value="1"/>
</dbReference>
<feature type="transmembrane region" description="Helical" evidence="8">
    <location>
        <begin position="568"/>
        <end position="587"/>
    </location>
</feature>
<feature type="transmembrane region" description="Helical" evidence="8">
    <location>
        <begin position="260"/>
        <end position="281"/>
    </location>
</feature>
<dbReference type="GO" id="GO:0016463">
    <property type="term" value="F:P-type zinc transporter activity"/>
    <property type="evidence" value="ECO:0007669"/>
    <property type="project" value="UniProtKB-EC"/>
</dbReference>
<dbReference type="GO" id="GO:0005524">
    <property type="term" value="F:ATP binding"/>
    <property type="evidence" value="ECO:0007669"/>
    <property type="project" value="UniProtKB-UniRule"/>
</dbReference>
<keyword evidence="12" id="KW-1185">Reference proteome</keyword>
<dbReference type="InterPro" id="IPR023299">
    <property type="entry name" value="ATPase_P-typ_cyto_dom_N"/>
</dbReference>
<evidence type="ECO:0000256" key="7">
    <source>
        <dbReference type="ARBA" id="ARBA00047308"/>
    </source>
</evidence>
<dbReference type="Pfam" id="PF00122">
    <property type="entry name" value="E1-E2_ATPase"/>
    <property type="match status" value="1"/>
</dbReference>
<proteinExistence type="inferred from homology"/>
<dbReference type="InterPro" id="IPR023214">
    <property type="entry name" value="HAD_sf"/>
</dbReference>
<name>A0A0F5PVR2_9HYPH</name>
<evidence type="ECO:0000313" key="11">
    <source>
        <dbReference type="EMBL" id="SFD22348.1"/>
    </source>
</evidence>
<dbReference type="InterPro" id="IPR036412">
    <property type="entry name" value="HAD-like_sf"/>
</dbReference>
<evidence type="ECO:0000313" key="13">
    <source>
        <dbReference type="Proteomes" id="UP000182258"/>
    </source>
</evidence>
<organism evidence="11 13">
    <name type="scientific">Devosia psychrophila</name>
    <dbReference type="NCBI Taxonomy" id="728005"/>
    <lineage>
        <taxon>Bacteria</taxon>
        <taxon>Pseudomonadati</taxon>
        <taxon>Pseudomonadota</taxon>
        <taxon>Alphaproteobacteria</taxon>
        <taxon>Hyphomicrobiales</taxon>
        <taxon>Devosiaceae</taxon>
        <taxon>Devosia</taxon>
    </lineage>
</organism>
<dbReference type="Gene3D" id="2.70.150.10">
    <property type="entry name" value="Calcium-transporting ATPase, cytoplasmic transduction domain A"/>
    <property type="match status" value="1"/>
</dbReference>
<dbReference type="PANTHER" id="PTHR48085">
    <property type="entry name" value="CADMIUM/ZINC-TRANSPORTING ATPASE HMA2-RELATED"/>
    <property type="match status" value="1"/>
</dbReference>
<dbReference type="STRING" id="728005.SAMN04488059_13011"/>
<feature type="domain" description="P-type ATPase A" evidence="9">
    <location>
        <begin position="121"/>
        <end position="219"/>
    </location>
</feature>
<dbReference type="NCBIfam" id="TIGR01525">
    <property type="entry name" value="ATPase-IB_hvy"/>
    <property type="match status" value="1"/>
</dbReference>
<keyword evidence="4 8" id="KW-1133">Transmembrane helix</keyword>
<dbReference type="GO" id="GO:0046872">
    <property type="term" value="F:metal ion binding"/>
    <property type="evidence" value="ECO:0007669"/>
    <property type="project" value="UniProtKB-KW"/>
</dbReference>
<evidence type="ECO:0000256" key="3">
    <source>
        <dbReference type="ARBA" id="ARBA00022692"/>
    </source>
</evidence>
<dbReference type="InterPro" id="IPR008250">
    <property type="entry name" value="ATPase_P-typ_transduc_dom_A_sf"/>
</dbReference>
<dbReference type="NCBIfam" id="TIGR01494">
    <property type="entry name" value="ATPase_P-type"/>
    <property type="match status" value="2"/>
</dbReference>
<evidence type="ECO:0000256" key="4">
    <source>
        <dbReference type="ARBA" id="ARBA00022989"/>
    </source>
</evidence>
<dbReference type="EMBL" id="FOMB01000030">
    <property type="protein sequence ID" value="SFD22348.1"/>
    <property type="molecule type" value="Genomic_DNA"/>
</dbReference>
<dbReference type="Pfam" id="PF00702">
    <property type="entry name" value="Hydrolase"/>
    <property type="match status" value="1"/>
</dbReference>